<dbReference type="HAMAP" id="MF_00235">
    <property type="entry name" value="Adenylate_kinase_Adk"/>
    <property type="match status" value="1"/>
</dbReference>
<evidence type="ECO:0000256" key="5">
    <source>
        <dbReference type="SAM" id="MobiDB-lite"/>
    </source>
</evidence>
<dbReference type="InterPro" id="IPR000850">
    <property type="entry name" value="Adenylat/UMP-CMP_kin"/>
</dbReference>
<evidence type="ECO:0000313" key="8">
    <source>
        <dbReference type="Proteomes" id="UP000310158"/>
    </source>
</evidence>
<dbReference type="PRINTS" id="PR00094">
    <property type="entry name" value="ADENYLTKNASE"/>
</dbReference>
<dbReference type="InterPro" id="IPR033690">
    <property type="entry name" value="Adenylat_kinase_CS"/>
</dbReference>
<evidence type="ECO:0000256" key="4">
    <source>
        <dbReference type="RuleBase" id="RU003330"/>
    </source>
</evidence>
<evidence type="ECO:0000313" key="7">
    <source>
        <dbReference type="EMBL" id="THH08659.1"/>
    </source>
</evidence>
<keyword evidence="3 4" id="KW-0418">Kinase</keyword>
<accession>A0A4S4LAN7</accession>
<evidence type="ECO:0000256" key="2">
    <source>
        <dbReference type="ARBA" id="ARBA00022741"/>
    </source>
</evidence>
<dbReference type="OrthoDB" id="439792at2759"/>
<name>A0A4S4LAN7_9AGAM</name>
<dbReference type="SUPFAM" id="SSF51735">
    <property type="entry name" value="NAD(P)-binding Rossmann-fold domains"/>
    <property type="match status" value="1"/>
</dbReference>
<keyword evidence="2" id="KW-0547">Nucleotide-binding</keyword>
<comment type="similarity">
    <text evidence="4">Belongs to the adenylate kinase family.</text>
</comment>
<dbReference type="Gene3D" id="3.40.50.720">
    <property type="entry name" value="NAD(P)-binding Rossmann-like Domain"/>
    <property type="match status" value="1"/>
</dbReference>
<dbReference type="EMBL" id="SGPL01000682">
    <property type="protein sequence ID" value="THH08659.1"/>
    <property type="molecule type" value="Genomic_DNA"/>
</dbReference>
<evidence type="ECO:0000259" key="6">
    <source>
        <dbReference type="Pfam" id="PF05191"/>
    </source>
</evidence>
<dbReference type="PANTHER" id="PTHR23359">
    <property type="entry name" value="NUCLEOTIDE KINASE"/>
    <property type="match status" value="1"/>
</dbReference>
<feature type="region of interest" description="Disordered" evidence="5">
    <location>
        <begin position="533"/>
        <end position="563"/>
    </location>
</feature>
<dbReference type="Pfam" id="PF00406">
    <property type="entry name" value="ADK"/>
    <property type="match status" value="1"/>
</dbReference>
<gene>
    <name evidence="7" type="ORF">EW146_g8920</name>
</gene>
<proteinExistence type="inferred from homology"/>
<dbReference type="SUPFAM" id="SSF52540">
    <property type="entry name" value="P-loop containing nucleoside triphosphate hydrolases"/>
    <property type="match status" value="1"/>
</dbReference>
<dbReference type="GO" id="GO:0004017">
    <property type="term" value="F:AMP kinase activity"/>
    <property type="evidence" value="ECO:0007669"/>
    <property type="project" value="InterPro"/>
</dbReference>
<dbReference type="Pfam" id="PF05191">
    <property type="entry name" value="ADK_lid"/>
    <property type="match status" value="1"/>
</dbReference>
<keyword evidence="1 4" id="KW-0808">Transferase</keyword>
<reference evidence="7 8" key="1">
    <citation type="submission" date="2019-02" db="EMBL/GenBank/DDBJ databases">
        <title>Genome sequencing of the rare red list fungi Bondarzewia mesenterica.</title>
        <authorList>
            <person name="Buettner E."/>
            <person name="Kellner H."/>
        </authorList>
    </citation>
    <scope>NUCLEOTIDE SEQUENCE [LARGE SCALE GENOMIC DNA]</scope>
    <source>
        <strain evidence="7 8">DSM 108281</strain>
    </source>
</reference>
<dbReference type="CDD" id="cd01428">
    <property type="entry name" value="ADK"/>
    <property type="match status" value="1"/>
</dbReference>
<dbReference type="GO" id="GO:0005524">
    <property type="term" value="F:ATP binding"/>
    <property type="evidence" value="ECO:0007669"/>
    <property type="project" value="InterPro"/>
</dbReference>
<dbReference type="NCBIfam" id="TIGR01351">
    <property type="entry name" value="adk"/>
    <property type="match status" value="1"/>
</dbReference>
<dbReference type="Proteomes" id="UP000310158">
    <property type="component" value="Unassembled WGS sequence"/>
</dbReference>
<dbReference type="AlphaFoldDB" id="A0A4S4LAN7"/>
<dbReference type="InterPro" id="IPR036291">
    <property type="entry name" value="NAD(P)-bd_dom_sf"/>
</dbReference>
<dbReference type="PROSITE" id="PS00113">
    <property type="entry name" value="ADENYLATE_KINASE"/>
    <property type="match status" value="1"/>
</dbReference>
<evidence type="ECO:0000256" key="3">
    <source>
        <dbReference type="ARBA" id="ARBA00022777"/>
    </source>
</evidence>
<keyword evidence="8" id="KW-1185">Reference proteome</keyword>
<dbReference type="InterPro" id="IPR007862">
    <property type="entry name" value="Adenylate_kinase_lid-dom"/>
</dbReference>
<organism evidence="7 8">
    <name type="scientific">Bondarzewia mesenterica</name>
    <dbReference type="NCBI Taxonomy" id="1095465"/>
    <lineage>
        <taxon>Eukaryota</taxon>
        <taxon>Fungi</taxon>
        <taxon>Dikarya</taxon>
        <taxon>Basidiomycota</taxon>
        <taxon>Agaricomycotina</taxon>
        <taxon>Agaricomycetes</taxon>
        <taxon>Russulales</taxon>
        <taxon>Bondarzewiaceae</taxon>
        <taxon>Bondarzewia</taxon>
    </lineage>
</organism>
<comment type="caution">
    <text evidence="7">The sequence shown here is derived from an EMBL/GenBank/DDBJ whole genome shotgun (WGS) entry which is preliminary data.</text>
</comment>
<feature type="non-terminal residue" evidence="7">
    <location>
        <position position="1"/>
    </location>
</feature>
<dbReference type="Gene3D" id="3.40.50.300">
    <property type="entry name" value="P-loop containing nucleotide triphosphate hydrolases"/>
    <property type="match status" value="1"/>
</dbReference>
<protein>
    <recommendedName>
        <fullName evidence="6">Adenylate kinase active site lid domain-containing protein</fullName>
    </recommendedName>
</protein>
<dbReference type="InterPro" id="IPR027417">
    <property type="entry name" value="P-loop_NTPase"/>
</dbReference>
<evidence type="ECO:0000256" key="1">
    <source>
        <dbReference type="ARBA" id="ARBA00022679"/>
    </source>
</evidence>
<dbReference type="InterPro" id="IPR006259">
    <property type="entry name" value="Adenyl_kin_sub"/>
</dbReference>
<feature type="domain" description="Adenylate kinase active site lid" evidence="6">
    <location>
        <begin position="427"/>
        <end position="462"/>
    </location>
</feature>
<sequence>VDWQAGDALRPETYAHLLPGASAVVHTIGTLLEDTEYKAVLRFRNLGGAIRSFRRSSSGVGRNPLEKDKTKGSYEILNRDAALRVAQAFVESEATTELPGPRPFVYLSAEDIFRPMIPARYIETKRQAENEIELLVVDRPAYRGVYIRPSLVYHPHVRPYTSPVAAFLDLSSVIHFKLPPGLPSPSSILRSLSPAFPTGTSPSSPIQSSPLDSVANALTLPPIHVNHVAEAICIAADNARSDMRGVLRERRVDAQAVVSPRRPLIRPGQAQGIRELGSQTVDDGHDGKSLRMIMFGKPGAGKGTLSGRLVNKYDILSLSTGDLLRQHIAEKTEVGLLAEDVVAKGGLLPDEIMLRVITSKLDYLHNKVYYSFSPSHLHLHWILDGFPRTLGQGKLLDTHLRTQNTPLTLVINLDVPDQVILSRITDRWVHLPSGRVYNMSYNRPMIDGFDDETGEPLTKRPDDNPETFARRLKQFYTSTSPLLSYYDSQQTSTSPLTKLVALSGETSDEIWPLLERTVLAAVPSLRERVATREERRRTSLSEAILARKDESTLSEDAAGRRER</sequence>